<organism evidence="1">
    <name type="scientific">Homo sapiens</name>
    <name type="common">Human</name>
    <dbReference type="NCBI Taxonomy" id="9606"/>
    <lineage>
        <taxon>Eukaryota</taxon>
        <taxon>Metazoa</taxon>
        <taxon>Chordata</taxon>
        <taxon>Craniata</taxon>
        <taxon>Vertebrata</taxon>
        <taxon>Euteleostomi</taxon>
        <taxon>Mammalia</taxon>
        <taxon>Eutheria</taxon>
        <taxon>Euarchontoglires</taxon>
        <taxon>Primates</taxon>
        <taxon>Haplorrhini</taxon>
        <taxon>Catarrhini</taxon>
        <taxon>Hominidae</taxon>
        <taxon>Homo</taxon>
    </lineage>
</organism>
<dbReference type="EMBL" id="HF584005">
    <property type="protein sequence ID" value="CCQ43502.1"/>
    <property type="molecule type" value="Genomic_DNA"/>
</dbReference>
<reference evidence="1" key="1">
    <citation type="journal article" date="2013" name="PLoS ONE">
        <title>Direct detection of alternative open reading frames translation products in human significantly expands the proteome.</title>
        <authorList>
            <person name="Vanderperre B."/>
            <person name="Lucier J.-F."/>
            <person name="Motard J."/>
            <person name="Tremblay G."/>
            <person name="Vanderperre S."/>
            <person name="Wisztorski M."/>
            <person name="Salzet M."/>
            <person name="Boisvert F.-M."/>
            <person name="Roucou X."/>
        </authorList>
    </citation>
    <scope>NUCLEOTIDE SEQUENCE</scope>
</reference>
<proteinExistence type="predicted"/>
<gene>
    <name evidence="1" type="primary">KIAA1109</name>
</gene>
<dbReference type="AlphaFoldDB" id="L8ECG0"/>
<name>L8ECG0_HUMAN</name>
<accession>L8ECG0</accession>
<dbReference type="ChiTaRS" id="KIAA1109">
    <property type="organism name" value="human"/>
</dbReference>
<protein>
    <submittedName>
        <fullName evidence="1">Alternative protein KIAA1109</fullName>
    </submittedName>
</protein>
<sequence>MQNLVEHQILIGMFMPQRCSLSHLDLSDQMLEQKKAKKLQLS</sequence>
<dbReference type="OrthoDB" id="10051416at2759"/>
<evidence type="ECO:0000313" key="1">
    <source>
        <dbReference type="EMBL" id="CCQ43502.1"/>
    </source>
</evidence>